<feature type="region of interest" description="Disordered" evidence="1">
    <location>
        <begin position="349"/>
        <end position="438"/>
    </location>
</feature>
<dbReference type="OrthoDB" id="1112103at2759"/>
<keyword evidence="2" id="KW-1133">Transmembrane helix</keyword>
<keyword evidence="2" id="KW-0472">Membrane</keyword>
<gene>
    <name evidence="4" type="ORF">MERR_LOCUS22508</name>
</gene>
<feature type="compositionally biased region" description="Basic and acidic residues" evidence="1">
    <location>
        <begin position="383"/>
        <end position="392"/>
    </location>
</feature>
<feature type="compositionally biased region" description="Pro residues" evidence="1">
    <location>
        <begin position="425"/>
        <end position="436"/>
    </location>
</feature>
<reference evidence="4" key="1">
    <citation type="submission" date="2020-01" db="EMBL/GenBank/DDBJ databases">
        <authorList>
            <person name="Mishra B."/>
        </authorList>
    </citation>
    <scope>NUCLEOTIDE SEQUENCE [LARGE SCALE GENOMIC DNA]</scope>
</reference>
<accession>A0A6D2JE32</accession>
<dbReference type="AlphaFoldDB" id="A0A6D2JE32"/>
<dbReference type="PANTHER" id="PTHR33067:SF31">
    <property type="entry name" value="RNA-DIRECTED DNA POLYMERASE"/>
    <property type="match status" value="1"/>
</dbReference>
<feature type="transmembrane region" description="Helical" evidence="2">
    <location>
        <begin position="12"/>
        <end position="33"/>
    </location>
</feature>
<comment type="caution">
    <text evidence="4">The sequence shown here is derived from an EMBL/GenBank/DDBJ whole genome shotgun (WGS) entry which is preliminary data.</text>
</comment>
<dbReference type="Pfam" id="PF03732">
    <property type="entry name" value="Retrotrans_gag"/>
    <property type="match status" value="1"/>
</dbReference>
<dbReference type="InterPro" id="IPR021109">
    <property type="entry name" value="Peptidase_aspartic_dom_sf"/>
</dbReference>
<dbReference type="EMBL" id="CACVBM020001154">
    <property type="protein sequence ID" value="CAA7035273.1"/>
    <property type="molecule type" value="Genomic_DNA"/>
</dbReference>
<evidence type="ECO:0000259" key="3">
    <source>
        <dbReference type="Pfam" id="PF03732"/>
    </source>
</evidence>
<proteinExistence type="predicted"/>
<feature type="region of interest" description="Disordered" evidence="1">
    <location>
        <begin position="48"/>
        <end position="77"/>
    </location>
</feature>
<dbReference type="InterPro" id="IPR005162">
    <property type="entry name" value="Retrotrans_gag_dom"/>
</dbReference>
<evidence type="ECO:0000256" key="2">
    <source>
        <dbReference type="SAM" id="Phobius"/>
    </source>
</evidence>
<keyword evidence="5" id="KW-1185">Reference proteome</keyword>
<sequence>MCEIQSLVVRPLNTTIICCALATLVVLGNYYLYSSHRCRIKGNGNPLGNGLGRARQTRPIGQGDAPNRHQQRQGIVPPPVQNHNFEIKLGMINLVQNKMFHGLPSEDPIDHLDEFDRLCDLTKINGVSEDAIKLRLFPMSLADKAHQWEKSLPHGTITTWDECKKAFLAKFFSTGRTAKLRRRYPASSSETMRHSQRLGREDACRYREMLDTASNGNFLNQDVDDGWQLVENMAISTECYGDIMKYRLELDRALDRAGAQMRKDMLAQLEVGQTDPSPIPCQACQLCLWQSSSQRQEGEENNMRFAIFKIDKEVRNPQQGYTIGYGQQHTPPIQHLPQQHSVHQGFTQWLPYPTKPRLGYEGNAPTTPTRASQRFTGNEPQVELDRAEETETQKTNQSSIEPRRNDKASSSQPTKPVAKKKDTPSGPPPYKPPLPFPGRFKKQLLEAHKAKFDELMRQLELKLPFIDALMLIPPYQKFLKDAVQQRTREAQGMVVLTRECSAIIQRKVISDKKEDPGSFTLPCMLGPLSFKNSLCDLGSSVSLMPLSVAKRLGYHKYQACGISLVLADRSIRLPTGMLEDLPLRIGNVEIPTDFIVLEMDEEPTDPLILGRPFLATARAMIDVCEGTIELNLGKDLR</sequence>
<dbReference type="Proteomes" id="UP000467841">
    <property type="component" value="Unassembled WGS sequence"/>
</dbReference>
<name>A0A6D2JE32_9BRAS</name>
<evidence type="ECO:0000256" key="1">
    <source>
        <dbReference type="SAM" id="MobiDB-lite"/>
    </source>
</evidence>
<keyword evidence="2" id="KW-0812">Transmembrane</keyword>
<feature type="domain" description="Retrotransposon gag" evidence="3">
    <location>
        <begin position="135"/>
        <end position="183"/>
    </location>
</feature>
<evidence type="ECO:0000313" key="5">
    <source>
        <dbReference type="Proteomes" id="UP000467841"/>
    </source>
</evidence>
<feature type="compositionally biased region" description="Polar residues" evidence="1">
    <location>
        <begin position="364"/>
        <end position="379"/>
    </location>
</feature>
<dbReference type="Gene3D" id="2.40.70.10">
    <property type="entry name" value="Acid Proteases"/>
    <property type="match status" value="1"/>
</dbReference>
<protein>
    <recommendedName>
        <fullName evidence="3">Retrotransposon gag domain-containing protein</fullName>
    </recommendedName>
</protein>
<evidence type="ECO:0000313" key="4">
    <source>
        <dbReference type="EMBL" id="CAA7035273.1"/>
    </source>
</evidence>
<organism evidence="4 5">
    <name type="scientific">Microthlaspi erraticum</name>
    <dbReference type="NCBI Taxonomy" id="1685480"/>
    <lineage>
        <taxon>Eukaryota</taxon>
        <taxon>Viridiplantae</taxon>
        <taxon>Streptophyta</taxon>
        <taxon>Embryophyta</taxon>
        <taxon>Tracheophyta</taxon>
        <taxon>Spermatophyta</taxon>
        <taxon>Magnoliopsida</taxon>
        <taxon>eudicotyledons</taxon>
        <taxon>Gunneridae</taxon>
        <taxon>Pentapetalae</taxon>
        <taxon>rosids</taxon>
        <taxon>malvids</taxon>
        <taxon>Brassicales</taxon>
        <taxon>Brassicaceae</taxon>
        <taxon>Coluteocarpeae</taxon>
        <taxon>Microthlaspi</taxon>
    </lineage>
</organism>
<dbReference type="PANTHER" id="PTHR33067">
    <property type="entry name" value="RNA-DIRECTED DNA POLYMERASE-RELATED"/>
    <property type="match status" value="1"/>
</dbReference>
<dbReference type="CDD" id="cd00303">
    <property type="entry name" value="retropepsin_like"/>
    <property type="match status" value="1"/>
</dbReference>